<dbReference type="GO" id="GO:0001667">
    <property type="term" value="P:ameboidal-type cell migration"/>
    <property type="evidence" value="ECO:0007669"/>
    <property type="project" value="UniProtKB-ARBA"/>
</dbReference>
<dbReference type="PROSITE" id="PS51420">
    <property type="entry name" value="RHO"/>
    <property type="match status" value="1"/>
</dbReference>
<keyword evidence="1" id="KW-0547">Nucleotide-binding</keyword>
<dbReference type="PRINTS" id="PR00449">
    <property type="entry name" value="RASTRNSFRMNG"/>
</dbReference>
<accession>A0AAN7Q9A6</accession>
<keyword evidence="4" id="KW-1185">Reference proteome</keyword>
<dbReference type="CDD" id="cd00157">
    <property type="entry name" value="Rho"/>
    <property type="match status" value="1"/>
</dbReference>
<dbReference type="SUPFAM" id="SSF52540">
    <property type="entry name" value="P-loop containing nucleoside triphosphate hydrolases"/>
    <property type="match status" value="1"/>
</dbReference>
<dbReference type="Gene3D" id="3.40.50.300">
    <property type="entry name" value="P-loop containing nucleotide triphosphate hydrolases"/>
    <property type="match status" value="1"/>
</dbReference>
<evidence type="ECO:0000256" key="1">
    <source>
        <dbReference type="ARBA" id="ARBA00022741"/>
    </source>
</evidence>
<dbReference type="GO" id="GO:0005525">
    <property type="term" value="F:GTP binding"/>
    <property type="evidence" value="ECO:0007669"/>
    <property type="project" value="UniProtKB-KW"/>
</dbReference>
<gene>
    <name evidence="3" type="ORF">RN001_007034</name>
</gene>
<dbReference type="InterPro" id="IPR001806">
    <property type="entry name" value="Small_GTPase"/>
</dbReference>
<dbReference type="InterPro" id="IPR027417">
    <property type="entry name" value="P-loop_NTPase"/>
</dbReference>
<dbReference type="PROSITE" id="PS51419">
    <property type="entry name" value="RAB"/>
    <property type="match status" value="1"/>
</dbReference>
<evidence type="ECO:0000256" key="2">
    <source>
        <dbReference type="ARBA" id="ARBA00023134"/>
    </source>
</evidence>
<dbReference type="GO" id="GO:0003006">
    <property type="term" value="P:developmental process involved in reproduction"/>
    <property type="evidence" value="ECO:0007669"/>
    <property type="project" value="UniProtKB-ARBA"/>
</dbReference>
<dbReference type="AlphaFoldDB" id="A0AAN7Q9A6"/>
<dbReference type="GO" id="GO:0035099">
    <property type="term" value="P:hemocyte migration"/>
    <property type="evidence" value="ECO:0007669"/>
    <property type="project" value="UniProtKB-ARBA"/>
</dbReference>
<dbReference type="InterPro" id="IPR003578">
    <property type="entry name" value="Small_GTPase_Rho"/>
</dbReference>
<protein>
    <submittedName>
        <fullName evidence="3">Uncharacterized protein</fullName>
    </submittedName>
</protein>
<dbReference type="EMBL" id="JARPUR010000002">
    <property type="protein sequence ID" value="KAK4883715.1"/>
    <property type="molecule type" value="Genomic_DNA"/>
</dbReference>
<dbReference type="GO" id="GO:0003924">
    <property type="term" value="F:GTPase activity"/>
    <property type="evidence" value="ECO:0007669"/>
    <property type="project" value="InterPro"/>
</dbReference>
<dbReference type="GO" id="GO:0022412">
    <property type="term" value="P:cellular process involved in reproduction in multicellular organism"/>
    <property type="evidence" value="ECO:0007669"/>
    <property type="project" value="UniProtKB-ARBA"/>
</dbReference>
<dbReference type="PANTHER" id="PTHR24072">
    <property type="entry name" value="RHO FAMILY GTPASE"/>
    <property type="match status" value="1"/>
</dbReference>
<dbReference type="GO" id="GO:0035006">
    <property type="term" value="P:melanization defense response"/>
    <property type="evidence" value="ECO:0007669"/>
    <property type="project" value="UniProtKB-ARBA"/>
</dbReference>
<name>A0AAN7Q9A6_9COLE</name>
<proteinExistence type="predicted"/>
<organism evidence="3 4">
    <name type="scientific">Aquatica leii</name>
    <dbReference type="NCBI Taxonomy" id="1421715"/>
    <lineage>
        <taxon>Eukaryota</taxon>
        <taxon>Metazoa</taxon>
        <taxon>Ecdysozoa</taxon>
        <taxon>Arthropoda</taxon>
        <taxon>Hexapoda</taxon>
        <taxon>Insecta</taxon>
        <taxon>Pterygota</taxon>
        <taxon>Neoptera</taxon>
        <taxon>Endopterygota</taxon>
        <taxon>Coleoptera</taxon>
        <taxon>Polyphaga</taxon>
        <taxon>Elateriformia</taxon>
        <taxon>Elateroidea</taxon>
        <taxon>Lampyridae</taxon>
        <taxon>Luciolinae</taxon>
        <taxon>Aquatica</taxon>
    </lineage>
</organism>
<dbReference type="SMART" id="SM00175">
    <property type="entry name" value="RAB"/>
    <property type="match status" value="1"/>
</dbReference>
<reference evidence="4" key="1">
    <citation type="submission" date="2023-01" db="EMBL/GenBank/DDBJ databases">
        <title>Key to firefly adult light organ development and bioluminescence: homeobox transcription factors regulate luciferase expression and transportation to peroxisome.</title>
        <authorList>
            <person name="Fu X."/>
        </authorList>
    </citation>
    <scope>NUCLEOTIDE SEQUENCE [LARGE SCALE GENOMIC DNA]</scope>
</reference>
<dbReference type="Pfam" id="PF00071">
    <property type="entry name" value="Ras"/>
    <property type="match status" value="1"/>
</dbReference>
<dbReference type="GO" id="GO:0007264">
    <property type="term" value="P:small GTPase-mediated signal transduction"/>
    <property type="evidence" value="ECO:0007669"/>
    <property type="project" value="InterPro"/>
</dbReference>
<dbReference type="NCBIfam" id="TIGR00231">
    <property type="entry name" value="small_GTP"/>
    <property type="match status" value="1"/>
</dbReference>
<dbReference type="SMART" id="SM00174">
    <property type="entry name" value="RHO"/>
    <property type="match status" value="1"/>
</dbReference>
<dbReference type="Proteomes" id="UP001353858">
    <property type="component" value="Unassembled WGS sequence"/>
</dbReference>
<sequence>MKATTANTQKTLKLVILGDGGVGKTSLCTKFTINTFSEKYVPTVAELASAIITNEDRAYKVNLFDVAGGEDFYRLRPLIYPGTDIFLLCFAINDFNSYNNLITSWLPELSRHHVKVPFILVGTKCDLKSKISQEQGIMLQKIIKAEIYLECSSKTGKGVSEVFDAAVTAYLKHRKSKKKKCIIS</sequence>
<dbReference type="PROSITE" id="PS51421">
    <property type="entry name" value="RAS"/>
    <property type="match status" value="1"/>
</dbReference>
<comment type="caution">
    <text evidence="3">The sequence shown here is derived from an EMBL/GenBank/DDBJ whole genome shotgun (WGS) entry which is preliminary data.</text>
</comment>
<evidence type="ECO:0000313" key="4">
    <source>
        <dbReference type="Proteomes" id="UP001353858"/>
    </source>
</evidence>
<dbReference type="InterPro" id="IPR005225">
    <property type="entry name" value="Small_GTP-bd"/>
</dbReference>
<keyword evidence="2" id="KW-0342">GTP-binding</keyword>
<evidence type="ECO:0000313" key="3">
    <source>
        <dbReference type="EMBL" id="KAK4883715.1"/>
    </source>
</evidence>
<dbReference type="SMART" id="SM00173">
    <property type="entry name" value="RAS"/>
    <property type="match status" value="1"/>
</dbReference>